<dbReference type="NCBIfam" id="TIGR03506">
    <property type="entry name" value="FlgEFG_subfam"/>
    <property type="match status" value="1"/>
</dbReference>
<keyword evidence="6" id="KW-0966">Cell projection</keyword>
<dbReference type="InterPro" id="IPR010930">
    <property type="entry name" value="Flg_bb/hook_C_dom"/>
</dbReference>
<feature type="domain" description="Flagellar basal body rod protein N-terminal" evidence="3">
    <location>
        <begin position="5"/>
        <end position="35"/>
    </location>
</feature>
<dbReference type="PATRIC" id="fig|1461583.4.peg.1006"/>
<dbReference type="PANTHER" id="PTHR30435:SF19">
    <property type="entry name" value="FLAGELLAR BASAL-BODY ROD PROTEIN FLGG"/>
    <property type="match status" value="1"/>
</dbReference>
<dbReference type="AlphaFoldDB" id="A0A078MAZ5"/>
<dbReference type="PROSITE" id="PS00588">
    <property type="entry name" value="FLAGELLA_BB_ROD"/>
    <property type="match status" value="1"/>
</dbReference>
<dbReference type="SUPFAM" id="SSF117143">
    <property type="entry name" value="Flagellar hook protein flgE"/>
    <property type="match status" value="1"/>
</dbReference>
<protein>
    <submittedName>
        <fullName evidence="6">Flagellar basal-body rod protein FlgG</fullName>
    </submittedName>
</protein>
<dbReference type="GO" id="GO:0071978">
    <property type="term" value="P:bacterial-type flagellum-dependent swarming motility"/>
    <property type="evidence" value="ECO:0007669"/>
    <property type="project" value="TreeGrafter"/>
</dbReference>
<dbReference type="InterPro" id="IPR019776">
    <property type="entry name" value="Flagellar_basal_body_rod_CS"/>
</dbReference>
<dbReference type="EMBL" id="LN483074">
    <property type="protein sequence ID" value="CEA01851.1"/>
    <property type="molecule type" value="Genomic_DNA"/>
</dbReference>
<evidence type="ECO:0000256" key="1">
    <source>
        <dbReference type="ARBA" id="ARBA00009677"/>
    </source>
</evidence>
<dbReference type="Pfam" id="PF00460">
    <property type="entry name" value="Flg_bb_rod"/>
    <property type="match status" value="1"/>
</dbReference>
<feature type="domain" description="Flagellar basal-body/hook protein C-terminal" evidence="4">
    <location>
        <begin position="228"/>
        <end position="272"/>
    </location>
</feature>
<proteinExistence type="inferred from homology"/>
<dbReference type="PANTHER" id="PTHR30435">
    <property type="entry name" value="FLAGELLAR PROTEIN"/>
    <property type="match status" value="1"/>
</dbReference>
<dbReference type="InterPro" id="IPR037925">
    <property type="entry name" value="FlgE/F/G-like"/>
</dbReference>
<reference evidence="6" key="1">
    <citation type="submission" date="2014-07" db="EMBL/GenBank/DDBJ databases">
        <authorList>
            <person name="Urmite Genomes Urmite Genomes"/>
        </authorList>
    </citation>
    <scope>NUCLEOTIDE SEQUENCE</scope>
    <source>
        <strain evidence="6">13S34_air</strain>
    </source>
</reference>
<accession>A0A078MAZ5</accession>
<comment type="similarity">
    <text evidence="1 2">Belongs to the flagella basal body rod proteins family.</text>
</comment>
<dbReference type="InterPro" id="IPR053967">
    <property type="entry name" value="LlgE_F_G-like_D1"/>
</dbReference>
<evidence type="ECO:0000313" key="6">
    <source>
        <dbReference type="EMBL" id="CEA01851.1"/>
    </source>
</evidence>
<dbReference type="Pfam" id="PF06429">
    <property type="entry name" value="Flg_bbr_C"/>
    <property type="match status" value="1"/>
</dbReference>
<keyword evidence="6" id="KW-0969">Cilium</keyword>
<name>A0A078MAZ5_9BACL</name>
<dbReference type="Pfam" id="PF22692">
    <property type="entry name" value="LlgE_F_G_D1"/>
    <property type="match status" value="1"/>
</dbReference>
<dbReference type="InterPro" id="IPR001444">
    <property type="entry name" value="Flag_bb_rod_N"/>
</dbReference>
<keyword evidence="6" id="KW-0282">Flagellum</keyword>
<evidence type="ECO:0000259" key="5">
    <source>
        <dbReference type="Pfam" id="PF22692"/>
    </source>
</evidence>
<dbReference type="GO" id="GO:0009425">
    <property type="term" value="C:bacterial-type flagellum basal body"/>
    <property type="evidence" value="ECO:0007669"/>
    <property type="project" value="UniProtKB-SubCell"/>
</dbReference>
<evidence type="ECO:0000259" key="3">
    <source>
        <dbReference type="Pfam" id="PF00460"/>
    </source>
</evidence>
<evidence type="ECO:0000259" key="4">
    <source>
        <dbReference type="Pfam" id="PF06429"/>
    </source>
</evidence>
<gene>
    <name evidence="6" type="primary">flgG_1</name>
    <name evidence="6" type="ORF">BN1050_01045</name>
</gene>
<evidence type="ECO:0000256" key="2">
    <source>
        <dbReference type="RuleBase" id="RU362116"/>
    </source>
</evidence>
<sequence length="277" mass="30207">MFKGFYTVASGMIAQQRRTELLTNNISNARTPGFKEDQSTIRSFPDMLMSRINSTNIPTENGLNHMYANPTGGINAGIYMQETLANYTQGQLLETELATDVALINGQMPVNADGVEGTVMFRLQHPAGGEAYTRNGNFTVDAQGYLVSAQGLYVLNDNGQRMQVNNDDFTLNAEGMIMSGDTQVGRVGVAYAANPEVLMKQDNGLFRLDGGGNLPTAYGVQGVAFSTQQKYIESSNVDTGRAMTELMTAYRAFEANQKVLQAYDRSMEKAVNEIGKV</sequence>
<dbReference type="InterPro" id="IPR020013">
    <property type="entry name" value="Flagellar_FlgE/F/G"/>
</dbReference>
<feature type="domain" description="Flagellar hook protein FlgE/F/G-like D1" evidence="5">
    <location>
        <begin position="115"/>
        <end position="177"/>
    </location>
</feature>
<dbReference type="HOGENOM" id="CLU_013687_0_0_9"/>
<comment type="subcellular location">
    <subcellularLocation>
        <location evidence="2">Bacterial flagellum basal body</location>
    </subcellularLocation>
</comment>
<keyword evidence="2" id="KW-0975">Bacterial flagellum</keyword>
<organism evidence="6">
    <name type="scientific">Metalysinibacillus saudimassiliensis</name>
    <dbReference type="NCBI Taxonomy" id="1461583"/>
    <lineage>
        <taxon>Bacteria</taxon>
        <taxon>Bacillati</taxon>
        <taxon>Bacillota</taxon>
        <taxon>Bacilli</taxon>
        <taxon>Bacillales</taxon>
        <taxon>Caryophanaceae</taxon>
        <taxon>Metalysinibacillus</taxon>
    </lineage>
</organism>